<evidence type="ECO:0000256" key="1">
    <source>
        <dbReference type="ARBA" id="ARBA00022723"/>
    </source>
</evidence>
<keyword evidence="8" id="KW-1185">Reference proteome</keyword>
<gene>
    <name evidence="7" type="ORF">DSL72_004684</name>
</gene>
<dbReference type="PANTHER" id="PTHR36206:SF12">
    <property type="entry name" value="ASPERCRYPTIN BIOSYNTHESIS CLUSTER-SPECIFIC TRANSCRIPTION REGULATOR ATNN-RELATED"/>
    <property type="match status" value="1"/>
</dbReference>
<keyword evidence="2" id="KW-0862">Zinc</keyword>
<evidence type="ECO:0000256" key="6">
    <source>
        <dbReference type="ARBA" id="ARBA00023242"/>
    </source>
</evidence>
<dbReference type="Pfam" id="PF11951">
    <property type="entry name" value="Fungal_trans_2"/>
    <property type="match status" value="1"/>
</dbReference>
<proteinExistence type="predicted"/>
<sequence>MDSGITARQQRSFDFFRLRTAVELAGPFGADLWSTILLRTAHDESSIFNAVVALGALHENYGYSRDAHATYSDYALTYYQKAIQRIITLNNINLTLHTDIVLMMCTVFSAFDSLRGHYKASLMHIASGIKILVEADKRLGGLRDGSLQKDVFLPLFVQLERQITDVGQKSAVVNTTRLIQQPILSIPSTFKSVDEAHIMFSLALTSMWNMLAKPEENSEHPTSSHLQLESHHNYDGLAKWLDPLDPAQEQVDCFACQTPPIRGVSMLDHFSSWCAAFDASDFPPFHPAVQILQMNRLMLSLLLRADIKMGEMVWDSYLPQFQELLDYAESVLPNRYRNSPVEKGAPPTFHYHLGLLKPIYFVCTRCRDPVTRRRALRLLEHSNRKEGIWDSVIGTRISKQIIEIEEGAAFEAMSKSSIGPKPGGWVVERAEQIKENFRRMYMIQNIMIAAGHVKPLDFHRRVEQFRLHHYWTGIFEIKSKSKLSKALSTHPIWRVQYIAQRIQYHTTEKILARKKAQLIMKELQKWAELGIVRQHRRSL</sequence>
<name>A0A8A3P2V1_9HELO</name>
<dbReference type="EMBL" id="CP063405">
    <property type="protein sequence ID" value="QSZ30164.1"/>
    <property type="molecule type" value="Genomic_DNA"/>
</dbReference>
<organism evidence="7 8">
    <name type="scientific">Monilinia vaccinii-corymbosi</name>
    <dbReference type="NCBI Taxonomy" id="61207"/>
    <lineage>
        <taxon>Eukaryota</taxon>
        <taxon>Fungi</taxon>
        <taxon>Dikarya</taxon>
        <taxon>Ascomycota</taxon>
        <taxon>Pezizomycotina</taxon>
        <taxon>Leotiomycetes</taxon>
        <taxon>Helotiales</taxon>
        <taxon>Sclerotiniaceae</taxon>
        <taxon>Monilinia</taxon>
    </lineage>
</organism>
<reference evidence="7" key="1">
    <citation type="submission" date="2020-10" db="EMBL/GenBank/DDBJ databases">
        <title>Genome Sequence of Monilinia vaccinii-corymbosi Sheds Light on Mummy Berry Disease Infection of Blueberry and Mating Type.</title>
        <authorList>
            <person name="Yow A.G."/>
            <person name="Zhang Y."/>
            <person name="Bansal K."/>
            <person name="Eacker S.M."/>
            <person name="Sullivan S."/>
            <person name="Liachko I."/>
            <person name="Cubeta M.A."/>
            <person name="Rollins J.A."/>
            <person name="Ashrafi H."/>
        </authorList>
    </citation>
    <scope>NUCLEOTIDE SEQUENCE</scope>
    <source>
        <strain evidence="7">RL-1</strain>
    </source>
</reference>
<dbReference type="InterPro" id="IPR021858">
    <property type="entry name" value="Fun_TF"/>
</dbReference>
<evidence type="ECO:0000313" key="7">
    <source>
        <dbReference type="EMBL" id="QSZ30164.1"/>
    </source>
</evidence>
<dbReference type="Proteomes" id="UP000672032">
    <property type="component" value="Chromosome 1"/>
</dbReference>
<dbReference type="GO" id="GO:0046872">
    <property type="term" value="F:metal ion binding"/>
    <property type="evidence" value="ECO:0007669"/>
    <property type="project" value="UniProtKB-KW"/>
</dbReference>
<dbReference type="PANTHER" id="PTHR36206">
    <property type="entry name" value="ASPERCRYPTIN BIOSYNTHESIS CLUSTER-SPECIFIC TRANSCRIPTION REGULATOR ATNN-RELATED"/>
    <property type="match status" value="1"/>
</dbReference>
<keyword evidence="4" id="KW-0238">DNA-binding</keyword>
<evidence type="ECO:0000256" key="5">
    <source>
        <dbReference type="ARBA" id="ARBA00023163"/>
    </source>
</evidence>
<evidence type="ECO:0000256" key="2">
    <source>
        <dbReference type="ARBA" id="ARBA00022833"/>
    </source>
</evidence>
<evidence type="ECO:0000256" key="4">
    <source>
        <dbReference type="ARBA" id="ARBA00023125"/>
    </source>
</evidence>
<evidence type="ECO:0000256" key="3">
    <source>
        <dbReference type="ARBA" id="ARBA00023015"/>
    </source>
</evidence>
<dbReference type="AlphaFoldDB" id="A0A8A3P2V1"/>
<evidence type="ECO:0000313" key="8">
    <source>
        <dbReference type="Proteomes" id="UP000672032"/>
    </source>
</evidence>
<dbReference type="OrthoDB" id="2593732at2759"/>
<accession>A0A8A3P2V1</accession>
<keyword evidence="3" id="KW-0805">Transcription regulation</keyword>
<protein>
    <submittedName>
        <fullName evidence="7">Uncharacterized protein</fullName>
    </submittedName>
</protein>
<keyword evidence="1" id="KW-0479">Metal-binding</keyword>
<keyword evidence="5" id="KW-0804">Transcription</keyword>
<dbReference type="InterPro" id="IPR052360">
    <property type="entry name" value="Transcr_Regulatory_Proteins"/>
</dbReference>
<keyword evidence="6" id="KW-0539">Nucleus</keyword>
<dbReference type="GO" id="GO:0003677">
    <property type="term" value="F:DNA binding"/>
    <property type="evidence" value="ECO:0007669"/>
    <property type="project" value="UniProtKB-KW"/>
</dbReference>